<dbReference type="KEGG" id="nbg:DV706_13900"/>
<accession>A0A4D6HPU8</accession>
<reference evidence="1 2" key="1">
    <citation type="journal article" date="2019" name="Nat. Commun.">
        <title>A new type of DNA phosphorothioation-based antiviral system in archaea.</title>
        <authorList>
            <person name="Xiong L."/>
            <person name="Liu S."/>
            <person name="Chen S."/>
            <person name="Xiao Y."/>
            <person name="Zhu B."/>
            <person name="Gao Y."/>
            <person name="Zhang Y."/>
            <person name="Chen B."/>
            <person name="Luo J."/>
            <person name="Deng Z."/>
            <person name="Chen X."/>
            <person name="Wang L."/>
            <person name="Chen S."/>
        </authorList>
    </citation>
    <scope>NUCLEOTIDE SEQUENCE [LARGE SCALE GENOMIC DNA]</scope>
    <source>
        <strain evidence="1 2">JCM 10635</strain>
    </source>
</reference>
<dbReference type="GeneID" id="39852360"/>
<protein>
    <submittedName>
        <fullName evidence="1">Uncharacterized protein</fullName>
    </submittedName>
</protein>
<gene>
    <name evidence="1" type="ORF">DV706_13900</name>
</gene>
<organism evidence="1 2">
    <name type="scientific">Natronorubrum bangense</name>
    <dbReference type="NCBI Taxonomy" id="61858"/>
    <lineage>
        <taxon>Archaea</taxon>
        <taxon>Methanobacteriati</taxon>
        <taxon>Methanobacteriota</taxon>
        <taxon>Stenosarchaea group</taxon>
        <taxon>Halobacteria</taxon>
        <taxon>Halobacteriales</taxon>
        <taxon>Natrialbaceae</taxon>
        <taxon>Natronorubrum</taxon>
    </lineage>
</organism>
<dbReference type="AlphaFoldDB" id="A0A4D6HPU8"/>
<dbReference type="InterPro" id="IPR046718">
    <property type="entry name" value="DUF6610"/>
</dbReference>
<dbReference type="RefSeq" id="WP_006065669.1">
    <property type="nucleotide sequence ID" value="NZ_CP031305.1"/>
</dbReference>
<dbReference type="Proteomes" id="UP000296822">
    <property type="component" value="Chromosome"/>
</dbReference>
<proteinExistence type="predicted"/>
<evidence type="ECO:0000313" key="1">
    <source>
        <dbReference type="EMBL" id="QCC55465.1"/>
    </source>
</evidence>
<evidence type="ECO:0000313" key="2">
    <source>
        <dbReference type="Proteomes" id="UP000296822"/>
    </source>
</evidence>
<name>A0A4D6HPU8_9EURY</name>
<sequence length="287" mass="33172">MSQVQQTLFSDSYNDSHRPLLKRLRIVDVITTVNGGTDTAYAAARSGVIIGIRSNYRRPPRDVSIDFVDWPFTEVESPDDVEATFEKHLEVVKRERPKYAVAPDIDENVGYTEAIRYAVQLDEYCETVIVVPKSIHPLDVPDRFRVGMPCQERFGGTPHPWSEYRDCREVHVLGGHPTKQFQTEKYYVPVRSVDTAVPISRARWGDVWSFSDRKFLRQNRGYYGSIQRSFGNIWTEWNGVDVTLGRRERMRYRKPESAYDPAPFPDETLLAPGDDVPFPGRVWHMEN</sequence>
<dbReference type="Pfam" id="PF20314">
    <property type="entry name" value="DUF6610"/>
    <property type="match status" value="1"/>
</dbReference>
<dbReference type="EMBL" id="CP031305">
    <property type="protein sequence ID" value="QCC55465.1"/>
    <property type="molecule type" value="Genomic_DNA"/>
</dbReference>